<reference evidence="1 2" key="1">
    <citation type="submission" date="2016-09" db="EMBL/GenBank/DDBJ databases">
        <authorList>
            <person name="Capua I."/>
            <person name="De Benedictis P."/>
            <person name="Joannis T."/>
            <person name="Lombin L.H."/>
            <person name="Cattoli G."/>
        </authorList>
    </citation>
    <scope>NUCLEOTIDE SEQUENCE [LARGE SCALE GENOMIC DNA]</scope>
    <source>
        <strain evidence="1 2">A7P-90m</strain>
    </source>
</reference>
<proteinExistence type="predicted"/>
<dbReference type="EMBL" id="FMYP01000006">
    <property type="protein sequence ID" value="SDB88285.1"/>
    <property type="molecule type" value="Genomic_DNA"/>
</dbReference>
<dbReference type="Proteomes" id="UP000199452">
    <property type="component" value="Unassembled WGS sequence"/>
</dbReference>
<dbReference type="RefSeq" id="WP_092435419.1">
    <property type="nucleotide sequence ID" value="NZ_FMYP01000006.1"/>
</dbReference>
<dbReference type="SUPFAM" id="SSF51197">
    <property type="entry name" value="Clavaminate synthase-like"/>
    <property type="match status" value="1"/>
</dbReference>
<evidence type="ECO:0000313" key="1">
    <source>
        <dbReference type="EMBL" id="SDB88285.1"/>
    </source>
</evidence>
<gene>
    <name evidence="1" type="ORF">SAMN05216323_100621</name>
</gene>
<dbReference type="GO" id="GO:0005829">
    <property type="term" value="C:cytosol"/>
    <property type="evidence" value="ECO:0007669"/>
    <property type="project" value="TreeGrafter"/>
</dbReference>
<dbReference type="OrthoDB" id="9792756at2"/>
<dbReference type="InterPro" id="IPR004375">
    <property type="entry name" value="NanQ/TabA/YiaL"/>
</dbReference>
<dbReference type="InterPro" id="IPR037012">
    <property type="entry name" value="NanQ/TabA/YiaL_sf"/>
</dbReference>
<protein>
    <submittedName>
        <fullName evidence="1">YhcH/YjgK/YiaL family protein</fullName>
    </submittedName>
</protein>
<dbReference type="Pfam" id="PF04074">
    <property type="entry name" value="DUF386"/>
    <property type="match status" value="1"/>
</dbReference>
<dbReference type="STRING" id="1640674.SAMN05216323_100621"/>
<name>A0A1G6H313_9BACT</name>
<dbReference type="Gene3D" id="2.60.120.370">
    <property type="entry name" value="YhcH/YjgK/YiaL"/>
    <property type="match status" value="1"/>
</dbReference>
<dbReference type="PANTHER" id="PTHR34986">
    <property type="entry name" value="EVOLVED BETA-GALACTOSIDASE SUBUNIT BETA"/>
    <property type="match status" value="1"/>
</dbReference>
<dbReference type="PANTHER" id="PTHR34986:SF1">
    <property type="entry name" value="PROTEIN YIAL"/>
    <property type="match status" value="1"/>
</dbReference>
<accession>A0A1G6H313</accession>
<organism evidence="1 2">
    <name type="scientific">Williamwhitmania taraxaci</name>
    <dbReference type="NCBI Taxonomy" id="1640674"/>
    <lineage>
        <taxon>Bacteria</taxon>
        <taxon>Pseudomonadati</taxon>
        <taxon>Bacteroidota</taxon>
        <taxon>Bacteroidia</taxon>
        <taxon>Bacteroidales</taxon>
        <taxon>Williamwhitmaniaceae</taxon>
        <taxon>Williamwhitmania</taxon>
    </lineage>
</organism>
<dbReference type="AlphaFoldDB" id="A0A1G6H313"/>
<evidence type="ECO:0000313" key="2">
    <source>
        <dbReference type="Proteomes" id="UP000199452"/>
    </source>
</evidence>
<keyword evidence="2" id="KW-1185">Reference proteome</keyword>
<sequence length="146" mass="16419">MIFDKVENIMRYSALLPGLEKVAAYIQAGSYDYAGGIVDLDGDALYVSPFEGVGKERHEAKLEAHRKYIDLQLLVSGSEEIGWSPLSSCHQEMAPYSDEKDIVFYKDTVRDFLRLSPGYFAVFFPDDAHAPLVGEDIQKLVFKFSV</sequence>
<dbReference type="NCBIfam" id="TIGR00022">
    <property type="entry name" value="YhcH/YjgK/YiaL family protein"/>
    <property type="match status" value="1"/>
</dbReference>